<gene>
    <name evidence="1" type="ORF">BYL167_LOCUS40134</name>
</gene>
<sequence>LSKAQRLMKGRRFRVLKEIDEEVENERSQNKENRVASMRDNAPWLVAITRNRRVENESL</sequence>
<evidence type="ECO:0000313" key="2">
    <source>
        <dbReference type="Proteomes" id="UP000681967"/>
    </source>
</evidence>
<protein>
    <submittedName>
        <fullName evidence="1">Uncharacterized protein</fullName>
    </submittedName>
</protein>
<feature type="non-terminal residue" evidence="1">
    <location>
        <position position="59"/>
    </location>
</feature>
<comment type="caution">
    <text evidence="1">The sequence shown here is derived from an EMBL/GenBank/DDBJ whole genome shotgun (WGS) entry which is preliminary data.</text>
</comment>
<accession>A0A8S2Z9Z2</accession>
<evidence type="ECO:0000313" key="1">
    <source>
        <dbReference type="EMBL" id="CAF4601150.1"/>
    </source>
</evidence>
<proteinExistence type="predicted"/>
<dbReference type="AlphaFoldDB" id="A0A8S2Z9Z2"/>
<feature type="non-terminal residue" evidence="1">
    <location>
        <position position="1"/>
    </location>
</feature>
<name>A0A8S2Z9Z2_9BILA</name>
<reference evidence="1" key="1">
    <citation type="submission" date="2021-02" db="EMBL/GenBank/DDBJ databases">
        <authorList>
            <person name="Nowell W R."/>
        </authorList>
    </citation>
    <scope>NUCLEOTIDE SEQUENCE</scope>
</reference>
<organism evidence="1 2">
    <name type="scientific">Rotaria magnacalcarata</name>
    <dbReference type="NCBI Taxonomy" id="392030"/>
    <lineage>
        <taxon>Eukaryota</taxon>
        <taxon>Metazoa</taxon>
        <taxon>Spiralia</taxon>
        <taxon>Gnathifera</taxon>
        <taxon>Rotifera</taxon>
        <taxon>Eurotatoria</taxon>
        <taxon>Bdelloidea</taxon>
        <taxon>Philodinida</taxon>
        <taxon>Philodinidae</taxon>
        <taxon>Rotaria</taxon>
    </lineage>
</organism>
<dbReference type="Proteomes" id="UP000681967">
    <property type="component" value="Unassembled WGS sequence"/>
</dbReference>
<dbReference type="EMBL" id="CAJOBH010098544">
    <property type="protein sequence ID" value="CAF4601150.1"/>
    <property type="molecule type" value="Genomic_DNA"/>
</dbReference>